<evidence type="ECO:0000256" key="5">
    <source>
        <dbReference type="ARBA" id="ARBA00022840"/>
    </source>
</evidence>
<protein>
    <recommendedName>
        <fullName evidence="8">Cytidylate kinase</fullName>
        <shortName evidence="8">CK</shortName>
        <ecNumber evidence="8">2.7.4.25</ecNumber>
    </recommendedName>
    <alternativeName>
        <fullName evidence="8">Cytidine monophosphate kinase</fullName>
        <shortName evidence="8">CMP kinase</shortName>
    </alternativeName>
</protein>
<dbReference type="EMBL" id="FR695864">
    <property type="protein sequence ID" value="CBX26983.1"/>
    <property type="molecule type" value="Genomic_DNA"/>
</dbReference>
<feature type="binding site" evidence="8">
    <location>
        <begin position="14"/>
        <end position="22"/>
    </location>
    <ligand>
        <name>ATP</name>
        <dbReference type="ChEBI" id="CHEBI:30616"/>
    </ligand>
</feature>
<keyword evidence="2 8" id="KW-0808">Transferase</keyword>
<evidence type="ECO:0000256" key="4">
    <source>
        <dbReference type="ARBA" id="ARBA00022777"/>
    </source>
</evidence>
<dbReference type="Gene3D" id="3.40.50.300">
    <property type="entry name" value="P-loop containing nucleotide triphosphate hydrolases"/>
    <property type="match status" value="1"/>
</dbReference>
<dbReference type="InterPro" id="IPR011994">
    <property type="entry name" value="Cytidylate_kinase_dom"/>
</dbReference>
<organism evidence="10">
    <name type="scientific">uncultured Desulfobacterium sp</name>
    <dbReference type="NCBI Taxonomy" id="201089"/>
    <lineage>
        <taxon>Bacteria</taxon>
        <taxon>Pseudomonadati</taxon>
        <taxon>Thermodesulfobacteriota</taxon>
        <taxon>Desulfobacteria</taxon>
        <taxon>Desulfobacterales</taxon>
        <taxon>Desulfobacteriaceae</taxon>
        <taxon>Desulfobacterium</taxon>
        <taxon>environmental samples</taxon>
    </lineage>
</organism>
<evidence type="ECO:0000256" key="7">
    <source>
        <dbReference type="ARBA" id="ARBA00048478"/>
    </source>
</evidence>
<evidence type="ECO:0000256" key="1">
    <source>
        <dbReference type="ARBA" id="ARBA00009427"/>
    </source>
</evidence>
<dbReference type="GO" id="GO:0036431">
    <property type="term" value="F:dCMP kinase activity"/>
    <property type="evidence" value="ECO:0007669"/>
    <property type="project" value="InterPro"/>
</dbReference>
<keyword evidence="3 8" id="KW-0547">Nucleotide-binding</keyword>
<comment type="similarity">
    <text evidence="1 8">Belongs to the cytidylate kinase family. Type 1 subfamily.</text>
</comment>
<dbReference type="InterPro" id="IPR003136">
    <property type="entry name" value="Cytidylate_kin"/>
</dbReference>
<evidence type="ECO:0000313" key="10">
    <source>
        <dbReference type="EMBL" id="CBX26983.1"/>
    </source>
</evidence>
<evidence type="ECO:0000256" key="6">
    <source>
        <dbReference type="ARBA" id="ARBA00047615"/>
    </source>
</evidence>
<dbReference type="InterPro" id="IPR027417">
    <property type="entry name" value="P-loop_NTPase"/>
</dbReference>
<evidence type="ECO:0000259" key="9">
    <source>
        <dbReference type="Pfam" id="PF02224"/>
    </source>
</evidence>
<feature type="domain" description="Cytidylate kinase" evidence="9">
    <location>
        <begin position="10"/>
        <end position="222"/>
    </location>
</feature>
<comment type="subcellular location">
    <subcellularLocation>
        <location evidence="8">Cytoplasm</location>
    </subcellularLocation>
</comment>
<dbReference type="CDD" id="cd02020">
    <property type="entry name" value="CMPK"/>
    <property type="match status" value="1"/>
</dbReference>
<dbReference type="AlphaFoldDB" id="E1Y8T9"/>
<dbReference type="SUPFAM" id="SSF52540">
    <property type="entry name" value="P-loop containing nucleoside triphosphate hydrolases"/>
    <property type="match status" value="1"/>
</dbReference>
<comment type="catalytic activity">
    <reaction evidence="7 8">
        <text>CMP + ATP = CDP + ADP</text>
        <dbReference type="Rhea" id="RHEA:11600"/>
        <dbReference type="ChEBI" id="CHEBI:30616"/>
        <dbReference type="ChEBI" id="CHEBI:58069"/>
        <dbReference type="ChEBI" id="CHEBI:60377"/>
        <dbReference type="ChEBI" id="CHEBI:456216"/>
        <dbReference type="EC" id="2.7.4.25"/>
    </reaction>
</comment>
<gene>
    <name evidence="8" type="primary">cmk</name>
    <name evidence="10" type="ORF">N47_A10120</name>
</gene>
<dbReference type="GO" id="GO:0005737">
    <property type="term" value="C:cytoplasm"/>
    <property type="evidence" value="ECO:0007669"/>
    <property type="project" value="UniProtKB-SubCell"/>
</dbReference>
<dbReference type="GO" id="GO:0006220">
    <property type="term" value="P:pyrimidine nucleotide metabolic process"/>
    <property type="evidence" value="ECO:0007669"/>
    <property type="project" value="UniProtKB-UniRule"/>
</dbReference>
<dbReference type="GO" id="GO:0005524">
    <property type="term" value="F:ATP binding"/>
    <property type="evidence" value="ECO:0007669"/>
    <property type="project" value="UniProtKB-UniRule"/>
</dbReference>
<keyword evidence="5 8" id="KW-0067">ATP-binding</keyword>
<dbReference type="HAMAP" id="MF_00238">
    <property type="entry name" value="Cytidyl_kinase_type1"/>
    <property type="match status" value="1"/>
</dbReference>
<dbReference type="EC" id="2.7.4.25" evidence="8"/>
<reference evidence="10" key="1">
    <citation type="journal article" date="2011" name="Environ. Microbiol.">
        <title>Genomic insights into the metabolic potential of the polycyclic aromatic hydrocarbon degrading sulfate-reducing Deltaproteobacterium N47.</title>
        <authorList>
            <person name="Bergmann F."/>
            <person name="Selesi D."/>
            <person name="Weinmaier T."/>
            <person name="Tischler P."/>
            <person name="Rattei T."/>
            <person name="Meckenstock R.U."/>
        </authorList>
    </citation>
    <scope>NUCLEOTIDE SEQUENCE</scope>
</reference>
<dbReference type="GO" id="GO:0036430">
    <property type="term" value="F:CMP kinase activity"/>
    <property type="evidence" value="ECO:0007669"/>
    <property type="project" value="RHEA"/>
</dbReference>
<keyword evidence="8" id="KW-0963">Cytoplasm</keyword>
<name>E1Y8T9_9BACT</name>
<keyword evidence="4 8" id="KW-0418">Kinase</keyword>
<dbReference type="Pfam" id="PF02224">
    <property type="entry name" value="Cytidylate_kin"/>
    <property type="match status" value="1"/>
</dbReference>
<proteinExistence type="inferred from homology"/>
<sequence>MNKNTKLLLITIDGPAGAGKTTVSKILAERLGYKYIDTGALYRGVAYEAKKSNISSDDDAGLEKLCATLCLEFIRNENGLRLFSNQIDISDEIRTPEMSMLASAVSARKAVREYLLSRQKELGKGKGAVFEGRDMGTVVFPLADVKFYLDASVKTRAKRRYKELIGKKDSPTLEEIEDDIKHRDENDKNRKLAPLKAAEDAIIIDSTELGIDAVVNHMLSHIINCSS</sequence>
<evidence type="ECO:0000256" key="3">
    <source>
        <dbReference type="ARBA" id="ARBA00022741"/>
    </source>
</evidence>
<accession>E1Y8T9</accession>
<dbReference type="NCBIfam" id="TIGR00017">
    <property type="entry name" value="cmk"/>
    <property type="match status" value="1"/>
</dbReference>
<evidence type="ECO:0000256" key="8">
    <source>
        <dbReference type="HAMAP-Rule" id="MF_00238"/>
    </source>
</evidence>
<comment type="catalytic activity">
    <reaction evidence="6 8">
        <text>dCMP + ATP = dCDP + ADP</text>
        <dbReference type="Rhea" id="RHEA:25094"/>
        <dbReference type="ChEBI" id="CHEBI:30616"/>
        <dbReference type="ChEBI" id="CHEBI:57566"/>
        <dbReference type="ChEBI" id="CHEBI:58593"/>
        <dbReference type="ChEBI" id="CHEBI:456216"/>
        <dbReference type="EC" id="2.7.4.25"/>
    </reaction>
</comment>
<evidence type="ECO:0000256" key="2">
    <source>
        <dbReference type="ARBA" id="ARBA00022679"/>
    </source>
</evidence>